<accession>A0A1F6CZ80</accession>
<dbReference type="SUPFAM" id="SSF46626">
    <property type="entry name" value="Cytochrome c"/>
    <property type="match status" value="1"/>
</dbReference>
<protein>
    <recommendedName>
        <fullName evidence="4">Cytochrome c domain-containing protein</fullName>
    </recommendedName>
</protein>
<dbReference type="Gene3D" id="1.10.760.10">
    <property type="entry name" value="Cytochrome c-like domain"/>
    <property type="match status" value="1"/>
</dbReference>
<reference evidence="2 3" key="1">
    <citation type="journal article" date="2016" name="Nat. Commun.">
        <title>Thousands of microbial genomes shed light on interconnected biogeochemical processes in an aquifer system.</title>
        <authorList>
            <person name="Anantharaman K."/>
            <person name="Brown C.T."/>
            <person name="Hug L.A."/>
            <person name="Sharon I."/>
            <person name="Castelle C.J."/>
            <person name="Probst A.J."/>
            <person name="Thomas B.C."/>
            <person name="Singh A."/>
            <person name="Wilkins M.J."/>
            <person name="Karaoz U."/>
            <person name="Brodie E.L."/>
            <person name="Williams K.H."/>
            <person name="Hubbard S.S."/>
            <person name="Banfield J.F."/>
        </authorList>
    </citation>
    <scope>NUCLEOTIDE SEQUENCE [LARGE SCALE GENOMIC DNA]</scope>
    <source>
        <strain evidence="3">RIFCSPLOWO2_12_FULL_64_10</strain>
    </source>
</reference>
<dbReference type="EMBL" id="MFKF01000102">
    <property type="protein sequence ID" value="OGG54478.1"/>
    <property type="molecule type" value="Genomic_DNA"/>
</dbReference>
<dbReference type="GO" id="GO:0020037">
    <property type="term" value="F:heme binding"/>
    <property type="evidence" value="ECO:0007669"/>
    <property type="project" value="InterPro"/>
</dbReference>
<evidence type="ECO:0000313" key="3">
    <source>
        <dbReference type="Proteomes" id="UP000178606"/>
    </source>
</evidence>
<dbReference type="AlphaFoldDB" id="A0A1F6CZ80"/>
<dbReference type="Proteomes" id="UP000178606">
    <property type="component" value="Unassembled WGS sequence"/>
</dbReference>
<feature type="chain" id="PRO_5009523710" description="Cytochrome c domain-containing protein" evidence="1">
    <location>
        <begin position="25"/>
        <end position="130"/>
    </location>
</feature>
<name>A0A1F6CZ80_HANXR</name>
<evidence type="ECO:0000256" key="1">
    <source>
        <dbReference type="SAM" id="SignalP"/>
    </source>
</evidence>
<feature type="signal peptide" evidence="1">
    <location>
        <begin position="1"/>
        <end position="24"/>
    </location>
</feature>
<dbReference type="InterPro" id="IPR036909">
    <property type="entry name" value="Cyt_c-like_dom_sf"/>
</dbReference>
<organism evidence="2 3">
    <name type="scientific">Handelsmanbacteria sp. (strain RIFCSPLOWO2_12_FULL_64_10)</name>
    <dbReference type="NCBI Taxonomy" id="1817868"/>
    <lineage>
        <taxon>Bacteria</taxon>
        <taxon>Candidatus Handelsmaniibacteriota</taxon>
    </lineage>
</organism>
<keyword evidence="1" id="KW-0732">Signal</keyword>
<proteinExistence type="predicted"/>
<gene>
    <name evidence="2" type="ORF">A3F84_11010</name>
</gene>
<comment type="caution">
    <text evidence="2">The sequence shown here is derived from an EMBL/GenBank/DDBJ whole genome shotgun (WGS) entry which is preliminary data.</text>
</comment>
<sequence length="130" mass="14676">MRRCFIPVIALLALFCLPASEVRAQKTQKGEKVYEADKGPSKIDVSKYPEEMQKAYKLFAQKCGKCHTLARPINTDFADDQWNRYVKRMMNKPGSGIEPKDGEQIYKFLQYDNAARKKKPAGNSKGAGGK</sequence>
<evidence type="ECO:0008006" key="4">
    <source>
        <dbReference type="Google" id="ProtNLM"/>
    </source>
</evidence>
<evidence type="ECO:0000313" key="2">
    <source>
        <dbReference type="EMBL" id="OGG54478.1"/>
    </source>
</evidence>
<dbReference type="GO" id="GO:0009055">
    <property type="term" value="F:electron transfer activity"/>
    <property type="evidence" value="ECO:0007669"/>
    <property type="project" value="InterPro"/>
</dbReference>